<evidence type="ECO:0000313" key="2">
    <source>
        <dbReference type="EMBL" id="WIX98948.1"/>
    </source>
</evidence>
<organism evidence="2 3">
    <name type="scientific">Amycolatopsis mongoliensis</name>
    <dbReference type="NCBI Taxonomy" id="715475"/>
    <lineage>
        <taxon>Bacteria</taxon>
        <taxon>Bacillati</taxon>
        <taxon>Actinomycetota</taxon>
        <taxon>Actinomycetes</taxon>
        <taxon>Pseudonocardiales</taxon>
        <taxon>Pseudonocardiaceae</taxon>
        <taxon>Amycolatopsis</taxon>
    </lineage>
</organism>
<dbReference type="Pfam" id="PF01252">
    <property type="entry name" value="Peptidase_A8"/>
    <property type="match status" value="1"/>
</dbReference>
<keyword evidence="3" id="KW-1185">Reference proteome</keyword>
<feature type="transmembrane region" description="Helical" evidence="1">
    <location>
        <begin position="68"/>
        <end position="94"/>
    </location>
</feature>
<evidence type="ECO:0000256" key="1">
    <source>
        <dbReference type="SAM" id="Phobius"/>
    </source>
</evidence>
<keyword evidence="2" id="KW-0378">Hydrolase</keyword>
<feature type="transmembrane region" description="Helical" evidence="1">
    <location>
        <begin position="145"/>
        <end position="164"/>
    </location>
</feature>
<reference evidence="2 3" key="1">
    <citation type="submission" date="2023-06" db="EMBL/GenBank/DDBJ databases">
        <authorList>
            <person name="Oyuntsetseg B."/>
            <person name="Kim S.B."/>
        </authorList>
    </citation>
    <scope>NUCLEOTIDE SEQUENCE [LARGE SCALE GENOMIC DNA]</scope>
    <source>
        <strain evidence="2 3">4-36</strain>
    </source>
</reference>
<dbReference type="GO" id="GO:0006508">
    <property type="term" value="P:proteolysis"/>
    <property type="evidence" value="ECO:0007669"/>
    <property type="project" value="InterPro"/>
</dbReference>
<name>A0A9Y2NER0_9PSEU</name>
<keyword evidence="1" id="KW-0472">Membrane</keyword>
<proteinExistence type="predicted"/>
<dbReference type="AlphaFoldDB" id="A0A9Y2NER0"/>
<dbReference type="KEGG" id="amog:QRX60_33490"/>
<keyword evidence="1" id="KW-0812">Transmembrane</keyword>
<gene>
    <name evidence="2" type="ORF">QRX60_33490</name>
</gene>
<dbReference type="EMBL" id="CP127295">
    <property type="protein sequence ID" value="WIX98948.1"/>
    <property type="molecule type" value="Genomic_DNA"/>
</dbReference>
<dbReference type="InterPro" id="IPR001872">
    <property type="entry name" value="Peptidase_A8"/>
</dbReference>
<protein>
    <submittedName>
        <fullName evidence="2">Signal peptidase II</fullName>
        <ecNumber evidence="2">3.4.23.36</ecNumber>
    </submittedName>
</protein>
<dbReference type="GO" id="GO:0004190">
    <property type="term" value="F:aspartic-type endopeptidase activity"/>
    <property type="evidence" value="ECO:0007669"/>
    <property type="project" value="UniProtKB-EC"/>
</dbReference>
<dbReference type="EC" id="3.4.23.36" evidence="2"/>
<dbReference type="RefSeq" id="WP_285995431.1">
    <property type="nucleotide sequence ID" value="NZ_CP127295.1"/>
</dbReference>
<evidence type="ECO:0000313" key="3">
    <source>
        <dbReference type="Proteomes" id="UP001239397"/>
    </source>
</evidence>
<accession>A0A9Y2NER0</accession>
<sequence length="230" mass="24125">MTLDGTAGTPRLEAVALGAKVFRPPWTAFALVLVVVADQVTKAWAWREVPRAHINFGGNPLVGPVVGAWYAGPVTGAVLDLAGSATLTAAMLLLLRRRHPVLLRASAALAIGGWTSNLLDRLGLHHLTAPGSVRGAIDFVPLGKYTFNVADFFIVGATLVFALAQGYRWATAKLSCTGADIPHPPLRLRTPARILTVTGAAVLVAAVTLGATHYGGATHPPRAHRTSADR</sequence>
<feature type="transmembrane region" description="Helical" evidence="1">
    <location>
        <begin position="194"/>
        <end position="214"/>
    </location>
</feature>
<dbReference type="Proteomes" id="UP001239397">
    <property type="component" value="Chromosome"/>
</dbReference>
<keyword evidence="1" id="KW-1133">Transmembrane helix</keyword>
<dbReference type="GO" id="GO:0016020">
    <property type="term" value="C:membrane"/>
    <property type="evidence" value="ECO:0007669"/>
    <property type="project" value="InterPro"/>
</dbReference>